<evidence type="ECO:0000256" key="2">
    <source>
        <dbReference type="ARBA" id="ARBA00004236"/>
    </source>
</evidence>
<dbReference type="InterPro" id="IPR003661">
    <property type="entry name" value="HisK_dim/P_dom"/>
</dbReference>
<keyword evidence="7" id="KW-0902">Two-component regulatory system</keyword>
<keyword evidence="9" id="KW-1133">Transmembrane helix</keyword>
<keyword evidence="12" id="KW-1185">Reference proteome</keyword>
<name>A0ABT7V2X0_9ACTN</name>
<keyword evidence="4" id="KW-0597">Phosphoprotein</keyword>
<dbReference type="InterPro" id="IPR005467">
    <property type="entry name" value="His_kinase_dom"/>
</dbReference>
<keyword evidence="6 11" id="KW-0418">Kinase</keyword>
<evidence type="ECO:0000256" key="9">
    <source>
        <dbReference type="SAM" id="Phobius"/>
    </source>
</evidence>
<comment type="subcellular location">
    <subcellularLocation>
        <location evidence="2">Cell membrane</location>
    </subcellularLocation>
</comment>
<dbReference type="Pfam" id="PF00512">
    <property type="entry name" value="HisKA"/>
    <property type="match status" value="1"/>
</dbReference>
<dbReference type="EC" id="2.7.13.3" evidence="3"/>
<dbReference type="Gene3D" id="3.30.565.10">
    <property type="entry name" value="Histidine kinase-like ATPase, C-terminal domain"/>
    <property type="match status" value="1"/>
</dbReference>
<dbReference type="SUPFAM" id="SSF55874">
    <property type="entry name" value="ATPase domain of HSP90 chaperone/DNA topoisomerase II/histidine kinase"/>
    <property type="match status" value="1"/>
</dbReference>
<dbReference type="InterPro" id="IPR004358">
    <property type="entry name" value="Sig_transdc_His_kin-like_C"/>
</dbReference>
<dbReference type="SMART" id="SM00387">
    <property type="entry name" value="HATPase_c"/>
    <property type="match status" value="1"/>
</dbReference>
<reference evidence="11 12" key="3">
    <citation type="submission" date="2023-06" db="EMBL/GenBank/DDBJ databases">
        <authorList>
            <person name="Zeman M."/>
            <person name="Kubasova T."/>
            <person name="Jahodarova E."/>
            <person name="Nykrynova M."/>
            <person name="Rychlik I."/>
        </authorList>
    </citation>
    <scope>NUCLEOTIDE SEQUENCE [LARGE SCALE GENOMIC DNA]</scope>
    <source>
        <strain evidence="11 12">153_Feed</strain>
    </source>
</reference>
<dbReference type="SMART" id="SM00388">
    <property type="entry name" value="HisKA"/>
    <property type="match status" value="1"/>
</dbReference>
<sequence length="409" mass="44447">MLAKLRREFIAISMLLVGLVLAGVLGSSLLSNAMMQRSVTMEILKRALQGQIEDVTLGDTTGEQSTDLMLAVVIEVTSDGVPYAGYGNSSIEVPDEMLRDVILDAMTSTESAGKCDDYHVAWMKTETPWGWRIALVDTYSRAASLRVQALTSLVIFFVSMGALFVISYVLSGWALKPVERSWERQRRFVSDASHELKTPLAVILANTQILEGMEGLPEDARRWVDSTADEAGHMKGLVEDLLTLARADEQAATKSGSKRELASVDVSELASRCALEFDAVAFERGCEIACDLPKGITAHADQEGLRRVVRTLLDNATKYARPGSVVSVSLKAEGKRVILSVNNHGETISAEDLKHIFDRFYRTDDARERQSSGGFGLGLAIARSLVESMGGKISASSSDETGTTFTVTL</sequence>
<reference evidence="11 12" key="2">
    <citation type="submission" date="2023-06" db="EMBL/GenBank/DDBJ databases">
        <title>Identification and characterization of horizontal gene transfer across gut microbiota members of farm animals based on homology search.</title>
        <authorList>
            <person name="Schwarzerova J."/>
            <person name="Nykrynova M."/>
            <person name="Jureckova K."/>
            <person name="Cejkova D."/>
            <person name="Rychlik I."/>
        </authorList>
    </citation>
    <scope>NUCLEOTIDE SEQUENCE [LARGE SCALE GENOMIC DNA]</scope>
    <source>
        <strain evidence="11 12">153_Feed</strain>
    </source>
</reference>
<keyword evidence="9" id="KW-0472">Membrane</keyword>
<feature type="domain" description="Histidine kinase" evidence="10">
    <location>
        <begin position="191"/>
        <end position="409"/>
    </location>
</feature>
<accession>A0ABT7V2X0</accession>
<dbReference type="InterPro" id="IPR036097">
    <property type="entry name" value="HisK_dim/P_sf"/>
</dbReference>
<protein>
    <recommendedName>
        <fullName evidence="8">Sensor-like histidine kinase SenX3</fullName>
        <ecNumber evidence="3">2.7.13.3</ecNumber>
    </recommendedName>
</protein>
<evidence type="ECO:0000313" key="12">
    <source>
        <dbReference type="Proteomes" id="UP001529256"/>
    </source>
</evidence>
<evidence type="ECO:0000313" key="11">
    <source>
        <dbReference type="EMBL" id="MDM8270934.1"/>
    </source>
</evidence>
<dbReference type="RefSeq" id="WP_289511027.1">
    <property type="nucleotide sequence ID" value="NZ_JAUDEA010000005.1"/>
</dbReference>
<evidence type="ECO:0000256" key="3">
    <source>
        <dbReference type="ARBA" id="ARBA00012438"/>
    </source>
</evidence>
<dbReference type="SUPFAM" id="SSF47384">
    <property type="entry name" value="Homodimeric domain of signal transducing histidine kinase"/>
    <property type="match status" value="1"/>
</dbReference>
<dbReference type="CDD" id="cd00075">
    <property type="entry name" value="HATPase"/>
    <property type="match status" value="1"/>
</dbReference>
<dbReference type="PROSITE" id="PS50109">
    <property type="entry name" value="HIS_KIN"/>
    <property type="match status" value="1"/>
</dbReference>
<dbReference type="PRINTS" id="PR00344">
    <property type="entry name" value="BCTRLSENSOR"/>
</dbReference>
<evidence type="ECO:0000256" key="7">
    <source>
        <dbReference type="ARBA" id="ARBA00023012"/>
    </source>
</evidence>
<dbReference type="PANTHER" id="PTHR45453:SF1">
    <property type="entry name" value="PHOSPHATE REGULON SENSOR PROTEIN PHOR"/>
    <property type="match status" value="1"/>
</dbReference>
<dbReference type="EMBL" id="JAUDEA010000005">
    <property type="protein sequence ID" value="MDM8270934.1"/>
    <property type="molecule type" value="Genomic_DNA"/>
</dbReference>
<dbReference type="Proteomes" id="UP001529256">
    <property type="component" value="Unassembled WGS sequence"/>
</dbReference>
<dbReference type="GO" id="GO:0016301">
    <property type="term" value="F:kinase activity"/>
    <property type="evidence" value="ECO:0007669"/>
    <property type="project" value="UniProtKB-KW"/>
</dbReference>
<dbReference type="InterPro" id="IPR003594">
    <property type="entry name" value="HATPase_dom"/>
</dbReference>
<gene>
    <name evidence="11" type="ORF">QUW25_04505</name>
</gene>
<dbReference type="InterPro" id="IPR050351">
    <property type="entry name" value="BphY/WalK/GraS-like"/>
</dbReference>
<keyword evidence="9" id="KW-0812">Transmembrane</keyword>
<evidence type="ECO:0000259" key="10">
    <source>
        <dbReference type="PROSITE" id="PS50109"/>
    </source>
</evidence>
<evidence type="ECO:0000256" key="6">
    <source>
        <dbReference type="ARBA" id="ARBA00022777"/>
    </source>
</evidence>
<organism evidence="11 12">
    <name type="scientific">Thermophilibacter provencensis</name>
    <dbReference type="NCBI Taxonomy" id="1852386"/>
    <lineage>
        <taxon>Bacteria</taxon>
        <taxon>Bacillati</taxon>
        <taxon>Actinomycetota</taxon>
        <taxon>Coriobacteriia</taxon>
        <taxon>Coriobacteriales</taxon>
        <taxon>Atopobiaceae</taxon>
        <taxon>Thermophilibacter</taxon>
    </lineage>
</organism>
<dbReference type="CDD" id="cd00082">
    <property type="entry name" value="HisKA"/>
    <property type="match status" value="1"/>
</dbReference>
<keyword evidence="5" id="KW-0808">Transferase</keyword>
<dbReference type="InterPro" id="IPR036890">
    <property type="entry name" value="HATPase_C_sf"/>
</dbReference>
<dbReference type="Gene3D" id="1.10.287.130">
    <property type="match status" value="1"/>
</dbReference>
<dbReference type="Pfam" id="PF02518">
    <property type="entry name" value="HATPase_c"/>
    <property type="match status" value="1"/>
</dbReference>
<evidence type="ECO:0000256" key="5">
    <source>
        <dbReference type="ARBA" id="ARBA00022679"/>
    </source>
</evidence>
<comment type="catalytic activity">
    <reaction evidence="1">
        <text>ATP + protein L-histidine = ADP + protein N-phospho-L-histidine.</text>
        <dbReference type="EC" id="2.7.13.3"/>
    </reaction>
</comment>
<reference evidence="12" key="1">
    <citation type="submission" date="2023-06" db="EMBL/GenBank/DDBJ databases">
        <title>Identification and characterization of horizontal gene transfer across gut microbiota members of farm animals based on homology search.</title>
        <authorList>
            <person name="Zeman M."/>
            <person name="Kubasova T."/>
            <person name="Jahodarova E."/>
            <person name="Nykrynova M."/>
            <person name="Rychlik I."/>
        </authorList>
    </citation>
    <scope>NUCLEOTIDE SEQUENCE [LARGE SCALE GENOMIC DNA]</scope>
    <source>
        <strain evidence="12">153_Feed</strain>
    </source>
</reference>
<evidence type="ECO:0000256" key="8">
    <source>
        <dbReference type="ARBA" id="ARBA00039401"/>
    </source>
</evidence>
<dbReference type="PANTHER" id="PTHR45453">
    <property type="entry name" value="PHOSPHATE REGULON SENSOR PROTEIN PHOR"/>
    <property type="match status" value="1"/>
</dbReference>
<comment type="caution">
    <text evidence="11">The sequence shown here is derived from an EMBL/GenBank/DDBJ whole genome shotgun (WGS) entry which is preliminary data.</text>
</comment>
<evidence type="ECO:0000256" key="4">
    <source>
        <dbReference type="ARBA" id="ARBA00022553"/>
    </source>
</evidence>
<feature type="transmembrane region" description="Helical" evidence="9">
    <location>
        <begin position="153"/>
        <end position="175"/>
    </location>
</feature>
<evidence type="ECO:0000256" key="1">
    <source>
        <dbReference type="ARBA" id="ARBA00000085"/>
    </source>
</evidence>
<proteinExistence type="predicted"/>